<keyword evidence="1" id="KW-0472">Membrane</keyword>
<evidence type="ECO:0000256" key="1">
    <source>
        <dbReference type="SAM" id="Phobius"/>
    </source>
</evidence>
<dbReference type="Proteomes" id="UP000323521">
    <property type="component" value="Chromosome"/>
</dbReference>
<dbReference type="EMBL" id="CP017634">
    <property type="protein sequence ID" value="ATW24122.1"/>
    <property type="molecule type" value="Genomic_DNA"/>
</dbReference>
<dbReference type="AlphaFoldDB" id="A0A3G1KNT1"/>
<gene>
    <name evidence="2" type="ORF">DCMF_04405</name>
</gene>
<feature type="transmembrane region" description="Helical" evidence="1">
    <location>
        <begin position="262"/>
        <end position="281"/>
    </location>
</feature>
<proteinExistence type="predicted"/>
<name>A0A3G1KNT1_FORW1</name>
<reference evidence="2 3" key="1">
    <citation type="submission" date="2016-10" db="EMBL/GenBank/DDBJ databases">
        <title>Complete Genome Sequence of Peptococcaceae strain DCMF.</title>
        <authorList>
            <person name="Edwards R.J."/>
            <person name="Holland S.I."/>
            <person name="Deshpande N.P."/>
            <person name="Wong Y.K."/>
            <person name="Ertan H."/>
            <person name="Manefield M."/>
            <person name="Russell T.L."/>
            <person name="Lee M.J."/>
        </authorList>
    </citation>
    <scope>NUCLEOTIDE SEQUENCE [LARGE SCALE GENOMIC DNA]</scope>
    <source>
        <strain evidence="2 3">DCMF</strain>
    </source>
</reference>
<evidence type="ECO:0000313" key="3">
    <source>
        <dbReference type="Proteomes" id="UP000323521"/>
    </source>
</evidence>
<protein>
    <submittedName>
        <fullName evidence="2">Uncharacterized protein</fullName>
    </submittedName>
</protein>
<keyword evidence="1" id="KW-0812">Transmembrane</keyword>
<evidence type="ECO:0000313" key="2">
    <source>
        <dbReference type="EMBL" id="ATW24122.1"/>
    </source>
</evidence>
<dbReference type="RefSeq" id="WP_148133302.1">
    <property type="nucleotide sequence ID" value="NZ_CP017634.1"/>
</dbReference>
<keyword evidence="3" id="KW-1185">Reference proteome</keyword>
<dbReference type="OrthoDB" id="1706280at2"/>
<organism evidence="2 3">
    <name type="scientific">Formimonas warabiya</name>
    <dbReference type="NCBI Taxonomy" id="1761012"/>
    <lineage>
        <taxon>Bacteria</taxon>
        <taxon>Bacillati</taxon>
        <taxon>Bacillota</taxon>
        <taxon>Clostridia</taxon>
        <taxon>Eubacteriales</taxon>
        <taxon>Peptococcaceae</taxon>
        <taxon>Candidatus Formimonas</taxon>
    </lineage>
</organism>
<keyword evidence="1" id="KW-1133">Transmembrane helix</keyword>
<dbReference type="KEGG" id="fwa:DCMF_04405"/>
<sequence length="282" mass="31966">MAESTLPEENNFKTTKLPEITLEFGKSTSQNYDLAVEYIKKNPTYTETGQGKSVKHTANYSLANINPFFELYDLVSGWKSTAIYMGGQQIPSQKICQSMYCYKQREKAFDPDEYCCGRDDAYNGNDNDFGCRHTGIDVYGWHGLNGFGEIKSDGSFAVDKNRLIHAVSTNLEPYLLCPALNPKKIEQKLKAFPDTINPKTNKSWEYVTEWENGKDIAIAVKKKEKRKGEKYVVKDENTYQINYDLTAATSSRSSPKKHAARTGCLLSILFVMCFITLLVIIF</sequence>
<accession>A0A3G1KNT1</accession>